<name>A0A3Q7FJM0_SOLLC</name>
<keyword evidence="4" id="KW-1185">Reference proteome</keyword>
<organism evidence="3">
    <name type="scientific">Solanum lycopersicum</name>
    <name type="common">Tomato</name>
    <name type="synonym">Lycopersicon esculentum</name>
    <dbReference type="NCBI Taxonomy" id="4081"/>
    <lineage>
        <taxon>Eukaryota</taxon>
        <taxon>Viridiplantae</taxon>
        <taxon>Streptophyta</taxon>
        <taxon>Embryophyta</taxon>
        <taxon>Tracheophyta</taxon>
        <taxon>Spermatophyta</taxon>
        <taxon>Magnoliopsida</taxon>
        <taxon>eudicotyledons</taxon>
        <taxon>Gunneridae</taxon>
        <taxon>Pentapetalae</taxon>
        <taxon>asterids</taxon>
        <taxon>lamiids</taxon>
        <taxon>Solanales</taxon>
        <taxon>Solanaceae</taxon>
        <taxon>Solanoideae</taxon>
        <taxon>Solaneae</taxon>
        <taxon>Solanum</taxon>
        <taxon>Solanum subgen. Lycopersicon</taxon>
    </lineage>
</organism>
<feature type="compositionally biased region" description="Polar residues" evidence="1">
    <location>
        <begin position="17"/>
        <end position="30"/>
    </location>
</feature>
<dbReference type="Proteomes" id="UP000004994">
    <property type="component" value="Chromosome 3"/>
</dbReference>
<feature type="region of interest" description="Disordered" evidence="1">
    <location>
        <begin position="17"/>
        <end position="41"/>
    </location>
</feature>
<protein>
    <recommendedName>
        <fullName evidence="2">Reverse transcriptase Ty1/copia-type domain-containing protein</fullName>
    </recommendedName>
</protein>
<dbReference type="InterPro" id="IPR013103">
    <property type="entry name" value="RVT_2"/>
</dbReference>
<reference evidence="3" key="1">
    <citation type="journal article" date="2012" name="Nature">
        <title>The tomato genome sequence provides insights into fleshy fruit evolution.</title>
        <authorList>
            <consortium name="Tomato Genome Consortium"/>
        </authorList>
    </citation>
    <scope>NUCLEOTIDE SEQUENCE [LARGE SCALE GENOMIC DNA]</scope>
    <source>
        <strain evidence="3">cv. Heinz 1706</strain>
    </source>
</reference>
<dbReference type="Gramene" id="Solyc03g044867.1.1">
    <property type="protein sequence ID" value="Solyc03g044867.1.1"/>
    <property type="gene ID" value="Solyc03g044867.1"/>
</dbReference>
<sequence>MVENSFQDQLKSFSMTELDNSSIDGGSTTREVLPKPPYIDIEDSQHNEIDDVLLDGIHDLENISDGESDNHAADPETQDALESPDASGTILLFLYVDDIVIAGSSLIHIQEIITALGNEFSMKDHGPVQFFLGIERVLNQFGMKEKMNSVSTPLAPHFKLSNAM</sequence>
<dbReference type="AlphaFoldDB" id="A0A3Q7FJM0"/>
<dbReference type="Pfam" id="PF07727">
    <property type="entry name" value="RVT_2"/>
    <property type="match status" value="1"/>
</dbReference>
<evidence type="ECO:0000313" key="3">
    <source>
        <dbReference type="EnsemblPlants" id="Solyc03g044867.1.1"/>
    </source>
</evidence>
<evidence type="ECO:0000256" key="1">
    <source>
        <dbReference type="SAM" id="MobiDB-lite"/>
    </source>
</evidence>
<feature type="region of interest" description="Disordered" evidence="1">
    <location>
        <begin position="61"/>
        <end position="82"/>
    </location>
</feature>
<dbReference type="InParanoid" id="A0A3Q7FJM0"/>
<reference evidence="3" key="2">
    <citation type="submission" date="2019-01" db="UniProtKB">
        <authorList>
            <consortium name="EnsemblPlants"/>
        </authorList>
    </citation>
    <scope>IDENTIFICATION</scope>
    <source>
        <strain evidence="3">cv. Heinz 1706</strain>
    </source>
</reference>
<evidence type="ECO:0000313" key="4">
    <source>
        <dbReference type="Proteomes" id="UP000004994"/>
    </source>
</evidence>
<feature type="domain" description="Reverse transcriptase Ty1/copia-type" evidence="2">
    <location>
        <begin position="85"/>
        <end position="146"/>
    </location>
</feature>
<proteinExistence type="predicted"/>
<evidence type="ECO:0000259" key="2">
    <source>
        <dbReference type="Pfam" id="PF07727"/>
    </source>
</evidence>
<accession>A0A3Q7FJM0</accession>
<dbReference type="EnsemblPlants" id="Solyc03g044867.1.1">
    <property type="protein sequence ID" value="Solyc03g044867.1.1"/>
    <property type="gene ID" value="Solyc03g044867.1"/>
</dbReference>